<dbReference type="InterPro" id="IPR000835">
    <property type="entry name" value="HTH_MarR-typ"/>
</dbReference>
<reference evidence="3 4" key="1">
    <citation type="submission" date="2019-12" db="EMBL/GenBank/DDBJ databases">
        <title>the WGS of Blastococcus saxobsidens 67B17.</title>
        <authorList>
            <person name="Jiang Z."/>
        </authorList>
    </citation>
    <scope>NUCLEOTIDE SEQUENCE [LARGE SCALE GENOMIC DNA]</scope>
    <source>
        <strain evidence="3 4">67B17</strain>
    </source>
</reference>
<protein>
    <submittedName>
        <fullName evidence="3">MarR family transcriptional regulator</fullName>
    </submittedName>
</protein>
<accession>A0A6L9W1Z5</accession>
<organism evidence="3 4">
    <name type="scientific">Blastococcus saxobsidens</name>
    <dbReference type="NCBI Taxonomy" id="138336"/>
    <lineage>
        <taxon>Bacteria</taxon>
        <taxon>Bacillati</taxon>
        <taxon>Actinomycetota</taxon>
        <taxon>Actinomycetes</taxon>
        <taxon>Geodermatophilales</taxon>
        <taxon>Geodermatophilaceae</taxon>
        <taxon>Blastococcus</taxon>
    </lineage>
</organism>
<dbReference type="AlphaFoldDB" id="A0A6L9W1Z5"/>
<evidence type="ECO:0000259" key="2">
    <source>
        <dbReference type="PROSITE" id="PS50995"/>
    </source>
</evidence>
<dbReference type="Proteomes" id="UP000479241">
    <property type="component" value="Unassembled WGS sequence"/>
</dbReference>
<dbReference type="Gene3D" id="1.10.10.10">
    <property type="entry name" value="Winged helix-like DNA-binding domain superfamily/Winged helix DNA-binding domain"/>
    <property type="match status" value="1"/>
</dbReference>
<dbReference type="GO" id="GO:0006950">
    <property type="term" value="P:response to stress"/>
    <property type="evidence" value="ECO:0007669"/>
    <property type="project" value="TreeGrafter"/>
</dbReference>
<dbReference type="InterPro" id="IPR039422">
    <property type="entry name" value="MarR/SlyA-like"/>
</dbReference>
<dbReference type="PROSITE" id="PS50995">
    <property type="entry name" value="HTH_MARR_2"/>
    <property type="match status" value="1"/>
</dbReference>
<dbReference type="SUPFAM" id="SSF46785">
    <property type="entry name" value="Winged helix' DNA-binding domain"/>
    <property type="match status" value="1"/>
</dbReference>
<feature type="region of interest" description="Disordered" evidence="1">
    <location>
        <begin position="165"/>
        <end position="186"/>
    </location>
</feature>
<comment type="caution">
    <text evidence="3">The sequence shown here is derived from an EMBL/GenBank/DDBJ whole genome shotgun (WGS) entry which is preliminary data.</text>
</comment>
<dbReference type="InterPro" id="IPR036390">
    <property type="entry name" value="WH_DNA-bd_sf"/>
</dbReference>
<dbReference type="PANTHER" id="PTHR33164">
    <property type="entry name" value="TRANSCRIPTIONAL REGULATOR, MARR FAMILY"/>
    <property type="match status" value="1"/>
</dbReference>
<evidence type="ECO:0000313" key="3">
    <source>
        <dbReference type="EMBL" id="NEK86025.1"/>
    </source>
</evidence>
<dbReference type="InterPro" id="IPR036388">
    <property type="entry name" value="WH-like_DNA-bd_sf"/>
</dbReference>
<dbReference type="PRINTS" id="PR00598">
    <property type="entry name" value="HTHMARR"/>
</dbReference>
<evidence type="ECO:0000313" key="4">
    <source>
        <dbReference type="Proteomes" id="UP000479241"/>
    </source>
</evidence>
<dbReference type="SMART" id="SM00347">
    <property type="entry name" value="HTH_MARR"/>
    <property type="match status" value="1"/>
</dbReference>
<evidence type="ECO:0000256" key="1">
    <source>
        <dbReference type="SAM" id="MobiDB-lite"/>
    </source>
</evidence>
<dbReference type="PANTHER" id="PTHR33164:SF57">
    <property type="entry name" value="MARR-FAMILY TRANSCRIPTIONAL REGULATOR"/>
    <property type="match status" value="1"/>
</dbReference>
<proteinExistence type="predicted"/>
<sequence>MQRASASDRVYGCAMQQGVDAGVSEPLERIERELTHLVQRAQRVHLHAESSGQPLERSAYLILGRLRDEGPLRNGALAALLGLDASTVSRHVAALQQSGLIAREADPEDGRACRLRLTETGHRAVAATRKARRGLVRELLSSWSAEDRRTLAALLERLNAGLDARLPGAQTDHPPPSAQSQIHVSA</sequence>
<gene>
    <name evidence="3" type="ORF">GCU60_09655</name>
</gene>
<feature type="domain" description="HTH marR-type" evidence="2">
    <location>
        <begin position="31"/>
        <end position="160"/>
    </location>
</feature>
<dbReference type="GO" id="GO:0003700">
    <property type="term" value="F:DNA-binding transcription factor activity"/>
    <property type="evidence" value="ECO:0007669"/>
    <property type="project" value="InterPro"/>
</dbReference>
<dbReference type="Pfam" id="PF01047">
    <property type="entry name" value="MarR"/>
    <property type="match status" value="1"/>
</dbReference>
<name>A0A6L9W1Z5_9ACTN</name>
<dbReference type="EMBL" id="JAAGWG010000012">
    <property type="protein sequence ID" value="NEK86025.1"/>
    <property type="molecule type" value="Genomic_DNA"/>
</dbReference>